<feature type="region of interest" description="Disordered" evidence="4">
    <location>
        <begin position="399"/>
        <end position="424"/>
    </location>
</feature>
<sequence>MLVEIGIGLIVGSVGSLISSLKFHSSFDLSKSFLSACKTLGLTVTYGEEIALPSVNKTVPFEWGTRLIVGLPVGLSSQKVIDQRVPLAEALRVDPDNVEMRYANDGLIVDVITAKMPTMLAYSVGATSPHPYRIMIGVNRRGEPRYYDFDGPFPHLLIGGISGGGKSVMLRSILTTLATGPAPDMYLCDLKGGVELGIFRDLACVAGFASTLPDVRTAATAVESEMLRRYAVMAANGTQQWAGKKTLFVVDELADFKTRAGDPDAKLKNEIKAVLTRLSAKGRAAGVLLVLATQRPSADVVDGLIKTNIAASVCFRTRDGVQSRIVIDSPDAASLPDIPGRLIFQTAYDETLQAPYLSADDAKKLIAELPKKSKDDFRNPEVPIKITDVEENVCTFKQKEEPRHVDANPHTSEVNPLDGNSIEL</sequence>
<name>A0ABW5R2E6_9BACL</name>
<dbReference type="SUPFAM" id="SSF52540">
    <property type="entry name" value="P-loop containing nucleoside triphosphate hydrolases"/>
    <property type="match status" value="1"/>
</dbReference>
<dbReference type="PANTHER" id="PTHR22683:SF1">
    <property type="entry name" value="TYPE VII SECRETION SYSTEM PROTEIN ESSC"/>
    <property type="match status" value="1"/>
</dbReference>
<dbReference type="InterPro" id="IPR002543">
    <property type="entry name" value="FtsK_dom"/>
</dbReference>
<protein>
    <submittedName>
        <fullName evidence="6">FtsK/SpoIIIE domain-containing protein</fullName>
    </submittedName>
</protein>
<keyword evidence="7" id="KW-1185">Reference proteome</keyword>
<keyword evidence="1 3" id="KW-0547">Nucleotide-binding</keyword>
<dbReference type="EMBL" id="JBHUMY010000036">
    <property type="protein sequence ID" value="MFD2662953.1"/>
    <property type="molecule type" value="Genomic_DNA"/>
</dbReference>
<dbReference type="InterPro" id="IPR050206">
    <property type="entry name" value="FtsK/SpoIIIE/SftA"/>
</dbReference>
<feature type="binding site" evidence="3">
    <location>
        <begin position="160"/>
        <end position="167"/>
    </location>
    <ligand>
        <name>ATP</name>
        <dbReference type="ChEBI" id="CHEBI:30616"/>
    </ligand>
</feature>
<dbReference type="InterPro" id="IPR027417">
    <property type="entry name" value="P-loop_NTPase"/>
</dbReference>
<keyword evidence="2 3" id="KW-0067">ATP-binding</keyword>
<reference evidence="7" key="1">
    <citation type="journal article" date="2019" name="Int. J. Syst. Evol. Microbiol.">
        <title>The Global Catalogue of Microorganisms (GCM) 10K type strain sequencing project: providing services to taxonomists for standard genome sequencing and annotation.</title>
        <authorList>
            <consortium name="The Broad Institute Genomics Platform"/>
            <consortium name="The Broad Institute Genome Sequencing Center for Infectious Disease"/>
            <person name="Wu L."/>
            <person name="Ma J."/>
        </authorList>
    </citation>
    <scope>NUCLEOTIDE SEQUENCE [LARGE SCALE GENOMIC DNA]</scope>
    <source>
        <strain evidence="7">TISTR 1827</strain>
    </source>
</reference>
<evidence type="ECO:0000256" key="3">
    <source>
        <dbReference type="PROSITE-ProRule" id="PRU00289"/>
    </source>
</evidence>
<dbReference type="PROSITE" id="PS50901">
    <property type="entry name" value="FTSK"/>
    <property type="match status" value="1"/>
</dbReference>
<evidence type="ECO:0000259" key="5">
    <source>
        <dbReference type="PROSITE" id="PS50901"/>
    </source>
</evidence>
<proteinExistence type="predicted"/>
<dbReference type="Gene3D" id="3.40.50.300">
    <property type="entry name" value="P-loop containing nucleotide triphosphate hydrolases"/>
    <property type="match status" value="1"/>
</dbReference>
<dbReference type="Proteomes" id="UP001597493">
    <property type="component" value="Unassembled WGS sequence"/>
</dbReference>
<feature type="domain" description="FtsK" evidence="5">
    <location>
        <begin position="142"/>
        <end position="324"/>
    </location>
</feature>
<evidence type="ECO:0000256" key="4">
    <source>
        <dbReference type="SAM" id="MobiDB-lite"/>
    </source>
</evidence>
<comment type="caution">
    <text evidence="6">The sequence shown here is derived from an EMBL/GenBank/DDBJ whole genome shotgun (WGS) entry which is preliminary data.</text>
</comment>
<evidence type="ECO:0000256" key="1">
    <source>
        <dbReference type="ARBA" id="ARBA00022741"/>
    </source>
</evidence>
<evidence type="ECO:0000256" key="2">
    <source>
        <dbReference type="ARBA" id="ARBA00022840"/>
    </source>
</evidence>
<evidence type="ECO:0000313" key="6">
    <source>
        <dbReference type="EMBL" id="MFD2662953.1"/>
    </source>
</evidence>
<accession>A0ABW5R2E6</accession>
<dbReference type="Pfam" id="PF01580">
    <property type="entry name" value="FtsK_SpoIIIE"/>
    <property type="match status" value="1"/>
</dbReference>
<dbReference type="PANTHER" id="PTHR22683">
    <property type="entry name" value="SPORULATION PROTEIN RELATED"/>
    <property type="match status" value="1"/>
</dbReference>
<gene>
    <name evidence="6" type="ORF">ACFSW5_22100</name>
</gene>
<organism evidence="6 7">
    <name type="scientific">Paenibacillus thailandensis</name>
    <dbReference type="NCBI Taxonomy" id="393250"/>
    <lineage>
        <taxon>Bacteria</taxon>
        <taxon>Bacillati</taxon>
        <taxon>Bacillota</taxon>
        <taxon>Bacilli</taxon>
        <taxon>Bacillales</taxon>
        <taxon>Paenibacillaceae</taxon>
        <taxon>Paenibacillus</taxon>
    </lineage>
</organism>
<evidence type="ECO:0000313" key="7">
    <source>
        <dbReference type="Proteomes" id="UP001597493"/>
    </source>
</evidence>
<dbReference type="RefSeq" id="WP_379278087.1">
    <property type="nucleotide sequence ID" value="NZ_JBHUGT010000043.1"/>
</dbReference>